<evidence type="ECO:0000256" key="3">
    <source>
        <dbReference type="ARBA" id="ARBA00023180"/>
    </source>
</evidence>
<keyword evidence="3" id="KW-0325">Glycoprotein</keyword>
<keyword evidence="2" id="KW-0732">Signal</keyword>
<dbReference type="PANTHER" id="PTHR31673">
    <property type="entry name" value="PROTEIN COBRA"/>
    <property type="match status" value="1"/>
</dbReference>
<dbReference type="Pfam" id="PF04833">
    <property type="entry name" value="COBRA"/>
    <property type="match status" value="1"/>
</dbReference>
<dbReference type="InterPro" id="IPR006918">
    <property type="entry name" value="COBRA_pln"/>
</dbReference>
<name>A0A699R781_TANCI</name>
<proteinExistence type="inferred from homology"/>
<comment type="caution">
    <text evidence="4">The sequence shown here is derived from an EMBL/GenBank/DDBJ whole genome shotgun (WGS) entry which is preliminary data.</text>
</comment>
<feature type="non-terminal residue" evidence="4">
    <location>
        <position position="1"/>
    </location>
</feature>
<dbReference type="AlphaFoldDB" id="A0A699R781"/>
<dbReference type="GO" id="GO:0005886">
    <property type="term" value="C:plasma membrane"/>
    <property type="evidence" value="ECO:0007669"/>
    <property type="project" value="TreeGrafter"/>
</dbReference>
<dbReference type="GO" id="GO:0010215">
    <property type="term" value="P:cellulose microfibril organization"/>
    <property type="evidence" value="ECO:0007669"/>
    <property type="project" value="InterPro"/>
</dbReference>
<evidence type="ECO:0000313" key="4">
    <source>
        <dbReference type="EMBL" id="GFC81466.1"/>
    </source>
</evidence>
<organism evidence="4">
    <name type="scientific">Tanacetum cinerariifolium</name>
    <name type="common">Dalmatian daisy</name>
    <name type="synonym">Chrysanthemum cinerariifolium</name>
    <dbReference type="NCBI Taxonomy" id="118510"/>
    <lineage>
        <taxon>Eukaryota</taxon>
        <taxon>Viridiplantae</taxon>
        <taxon>Streptophyta</taxon>
        <taxon>Embryophyta</taxon>
        <taxon>Tracheophyta</taxon>
        <taxon>Spermatophyta</taxon>
        <taxon>Magnoliopsida</taxon>
        <taxon>eudicotyledons</taxon>
        <taxon>Gunneridae</taxon>
        <taxon>Pentapetalae</taxon>
        <taxon>asterids</taxon>
        <taxon>campanulids</taxon>
        <taxon>Asterales</taxon>
        <taxon>Asteraceae</taxon>
        <taxon>Asteroideae</taxon>
        <taxon>Anthemideae</taxon>
        <taxon>Anthemidinae</taxon>
        <taxon>Tanacetum</taxon>
    </lineage>
</organism>
<protein>
    <submittedName>
        <fullName evidence="4">COBRA-like protein 6</fullName>
    </submittedName>
</protein>
<evidence type="ECO:0000256" key="2">
    <source>
        <dbReference type="ARBA" id="ARBA00022729"/>
    </source>
</evidence>
<reference evidence="4" key="1">
    <citation type="journal article" date="2019" name="Sci. Rep.">
        <title>Draft genome of Tanacetum cinerariifolium, the natural source of mosquito coil.</title>
        <authorList>
            <person name="Yamashiro T."/>
            <person name="Shiraishi A."/>
            <person name="Satake H."/>
            <person name="Nakayama K."/>
        </authorList>
    </citation>
    <scope>NUCLEOTIDE SEQUENCE</scope>
</reference>
<gene>
    <name evidence="4" type="ORF">Tci_853436</name>
</gene>
<dbReference type="PANTHER" id="PTHR31673:SF30">
    <property type="entry name" value="COBRA-LIKE PROTEIN 6"/>
    <property type="match status" value="1"/>
</dbReference>
<accession>A0A699R781</accession>
<dbReference type="GO" id="GO:0052324">
    <property type="term" value="P:plant-type cell wall cellulose biosynthetic process"/>
    <property type="evidence" value="ECO:0007669"/>
    <property type="project" value="TreeGrafter"/>
</dbReference>
<sequence>TKSQLPHCCKREPVIVDLLPGAPYNMQVQNCCKAGVLSSINQDPTNSMASFQMNVETLEMTAYDFNIGVPGYTCGNATKVPPGVDEHKLLGRGISHVLIPPFVHQWLQNVVFRYLHSIARLLYHVQRVVAAVKEI</sequence>
<evidence type="ECO:0000256" key="1">
    <source>
        <dbReference type="ARBA" id="ARBA00005507"/>
    </source>
</evidence>
<dbReference type="EMBL" id="BKCJ011079920">
    <property type="protein sequence ID" value="GFC81466.1"/>
    <property type="molecule type" value="Genomic_DNA"/>
</dbReference>
<comment type="similarity">
    <text evidence="1">Belongs to the COBRA family.</text>
</comment>